<dbReference type="AlphaFoldDB" id="A0A8H5FIG1"/>
<name>A0A8H5FIG1_9AGAR</name>
<protein>
    <submittedName>
        <fullName evidence="1">Uncharacterized protein</fullName>
    </submittedName>
</protein>
<organism evidence="1 2">
    <name type="scientific">Tetrapyrgos nigripes</name>
    <dbReference type="NCBI Taxonomy" id="182062"/>
    <lineage>
        <taxon>Eukaryota</taxon>
        <taxon>Fungi</taxon>
        <taxon>Dikarya</taxon>
        <taxon>Basidiomycota</taxon>
        <taxon>Agaricomycotina</taxon>
        <taxon>Agaricomycetes</taxon>
        <taxon>Agaricomycetidae</taxon>
        <taxon>Agaricales</taxon>
        <taxon>Marasmiineae</taxon>
        <taxon>Marasmiaceae</taxon>
        <taxon>Tetrapyrgos</taxon>
    </lineage>
</organism>
<keyword evidence="2" id="KW-1185">Reference proteome</keyword>
<evidence type="ECO:0000313" key="2">
    <source>
        <dbReference type="Proteomes" id="UP000559256"/>
    </source>
</evidence>
<reference evidence="1 2" key="1">
    <citation type="journal article" date="2020" name="ISME J.">
        <title>Uncovering the hidden diversity of litter-decomposition mechanisms in mushroom-forming fungi.</title>
        <authorList>
            <person name="Floudas D."/>
            <person name="Bentzer J."/>
            <person name="Ahren D."/>
            <person name="Johansson T."/>
            <person name="Persson P."/>
            <person name="Tunlid A."/>
        </authorList>
    </citation>
    <scope>NUCLEOTIDE SEQUENCE [LARGE SCALE GENOMIC DNA]</scope>
    <source>
        <strain evidence="1 2">CBS 291.85</strain>
    </source>
</reference>
<accession>A0A8H5FIG1</accession>
<comment type="caution">
    <text evidence="1">The sequence shown here is derived from an EMBL/GenBank/DDBJ whole genome shotgun (WGS) entry which is preliminary data.</text>
</comment>
<dbReference type="EMBL" id="JAACJM010000202">
    <property type="protein sequence ID" value="KAF5337991.1"/>
    <property type="molecule type" value="Genomic_DNA"/>
</dbReference>
<proteinExistence type="predicted"/>
<dbReference type="OrthoDB" id="2831072at2759"/>
<evidence type="ECO:0000313" key="1">
    <source>
        <dbReference type="EMBL" id="KAF5337991.1"/>
    </source>
</evidence>
<dbReference type="Proteomes" id="UP000559256">
    <property type="component" value="Unassembled WGS sequence"/>
</dbReference>
<gene>
    <name evidence="1" type="ORF">D9758_014331</name>
</gene>
<sequence>MKRRDQTVMSFTPDLLRKIQFDLSRQTQAERRTSVLQDVTLVPNVIVVLTIRSSSPMRAGA</sequence>